<protein>
    <recommendedName>
        <fullName evidence="12">Mannosyltransferase</fullName>
        <ecNumber evidence="12">2.4.1.-</ecNumber>
    </recommendedName>
</protein>
<feature type="transmembrane region" description="Helical" evidence="12">
    <location>
        <begin position="123"/>
        <end position="141"/>
    </location>
</feature>
<feature type="transmembrane region" description="Helical" evidence="12">
    <location>
        <begin position="299"/>
        <end position="315"/>
    </location>
</feature>
<keyword evidence="6 12" id="KW-0812">Transmembrane</keyword>
<feature type="transmembrane region" description="Helical" evidence="12">
    <location>
        <begin position="270"/>
        <end position="292"/>
    </location>
</feature>
<dbReference type="PANTHER" id="PTHR22760">
    <property type="entry name" value="GLYCOSYLTRANSFERASE"/>
    <property type="match status" value="1"/>
</dbReference>
<feature type="chain" id="PRO_5002175818" description="Mannosyltransferase" evidence="13">
    <location>
        <begin position="23"/>
        <end position="527"/>
    </location>
</feature>
<evidence type="ECO:0000256" key="12">
    <source>
        <dbReference type="RuleBase" id="RU363075"/>
    </source>
</evidence>
<organism evidence="14 15">
    <name type="scientific">Tulasnella calospora MUT 4182</name>
    <dbReference type="NCBI Taxonomy" id="1051891"/>
    <lineage>
        <taxon>Eukaryota</taxon>
        <taxon>Fungi</taxon>
        <taxon>Dikarya</taxon>
        <taxon>Basidiomycota</taxon>
        <taxon>Agaricomycotina</taxon>
        <taxon>Agaricomycetes</taxon>
        <taxon>Cantharellales</taxon>
        <taxon>Tulasnellaceae</taxon>
        <taxon>Tulasnella</taxon>
    </lineage>
</organism>
<dbReference type="GO" id="GO:0005789">
    <property type="term" value="C:endoplasmic reticulum membrane"/>
    <property type="evidence" value="ECO:0007669"/>
    <property type="project" value="UniProtKB-SubCell"/>
</dbReference>
<keyword evidence="13" id="KW-0732">Signal</keyword>
<keyword evidence="4 12" id="KW-0328">Glycosyltransferase</keyword>
<evidence type="ECO:0000256" key="8">
    <source>
        <dbReference type="ARBA" id="ARBA00022989"/>
    </source>
</evidence>
<evidence type="ECO:0000256" key="6">
    <source>
        <dbReference type="ARBA" id="ARBA00022692"/>
    </source>
</evidence>
<dbReference type="STRING" id="1051891.A0A0C3LUH6"/>
<evidence type="ECO:0000256" key="9">
    <source>
        <dbReference type="ARBA" id="ARBA00023136"/>
    </source>
</evidence>
<evidence type="ECO:0000256" key="1">
    <source>
        <dbReference type="ARBA" id="ARBA00004477"/>
    </source>
</evidence>
<dbReference type="OrthoDB" id="19039at2759"/>
<keyword evidence="9 12" id="KW-0472">Membrane</keyword>
<dbReference type="GO" id="GO:0006487">
    <property type="term" value="P:protein N-linked glycosylation"/>
    <property type="evidence" value="ECO:0007669"/>
    <property type="project" value="TreeGrafter"/>
</dbReference>
<evidence type="ECO:0000256" key="5">
    <source>
        <dbReference type="ARBA" id="ARBA00022679"/>
    </source>
</evidence>
<comment type="similarity">
    <text evidence="3 12">Belongs to the glycosyltransferase 22 family.</text>
</comment>
<evidence type="ECO:0000313" key="15">
    <source>
        <dbReference type="Proteomes" id="UP000054248"/>
    </source>
</evidence>
<evidence type="ECO:0000256" key="3">
    <source>
        <dbReference type="ARBA" id="ARBA00007063"/>
    </source>
</evidence>
<comment type="subcellular location">
    <subcellularLocation>
        <location evidence="1 12">Endoplasmic reticulum membrane</location>
        <topology evidence="1 12">Multi-pass membrane protein</topology>
    </subcellularLocation>
</comment>
<keyword evidence="5 14" id="KW-0808">Transferase</keyword>
<proteinExistence type="inferred from homology"/>
<dbReference type="EMBL" id="KN823049">
    <property type="protein sequence ID" value="KIO25047.1"/>
    <property type="molecule type" value="Genomic_DNA"/>
</dbReference>
<dbReference type="EC" id="2.4.1.-" evidence="12"/>
<keyword evidence="7 12" id="KW-0256">Endoplasmic reticulum</keyword>
<sequence length="527" mass="58939">MRLLNCLDVLLFLIPALHVINAPYTKVEESFNLHATHDVLMYGVADISRYDHFIFPGAVPRSFIGSVALAWLATPVFYLARTFGLLHSKLDLQIGVRLLLGFFNSVGLWHIRRAATRRFGPAAGAFFIILTCTQFHVPYWMSRTLPNMFAFLTVNIALSFIILPRKHEMLEEKRWLATIDLLSMSTAIFRAELAMFLGPLALQAAISRKASLIKIIKIGAFAGSTSAALSTIVDSYFWGQWPLWPELSTFGFNILKGKSADWGTSPFHTYFTAFLPKMLLSSMPLALLGFIVDNQTRELSVAPIAFVTLISFIGHKEWRFIVYIVPLLNVIAARGASWMWVHFCSRSRSLAHRLAALALVGGILANVAVTSLLTIASEANYPGGVALSRLNNRFMDIKGAKVYIDNLAAQSGASLFVQEHSEPYSVFTGGSGLNWIYDKTENRTDFTDFNFVMAEPQRRSSLLAADKPFAGSNQRWSAVEVVQAFDGFPVRRLVNWFKSGGWRRKESVPGWEMVDLRDALWILHNGS</sequence>
<feature type="transmembrane region" description="Helical" evidence="12">
    <location>
        <begin position="354"/>
        <end position="376"/>
    </location>
</feature>
<feature type="transmembrane region" description="Helical" evidence="12">
    <location>
        <begin position="63"/>
        <end position="80"/>
    </location>
</feature>
<gene>
    <name evidence="14" type="ORF">M407DRAFT_76208</name>
</gene>
<evidence type="ECO:0000313" key="14">
    <source>
        <dbReference type="EMBL" id="KIO25047.1"/>
    </source>
</evidence>
<dbReference type="Proteomes" id="UP000054248">
    <property type="component" value="Unassembled WGS sequence"/>
</dbReference>
<evidence type="ECO:0000256" key="4">
    <source>
        <dbReference type="ARBA" id="ARBA00022676"/>
    </source>
</evidence>
<dbReference type="Pfam" id="PF03901">
    <property type="entry name" value="Glyco_transf_22"/>
    <property type="match status" value="1"/>
</dbReference>
<feature type="transmembrane region" description="Helical" evidence="12">
    <location>
        <begin position="218"/>
        <end position="238"/>
    </location>
</feature>
<dbReference type="AlphaFoldDB" id="A0A0C3LUH6"/>
<dbReference type="GO" id="GO:0052917">
    <property type="term" value="F:dol-P-Man:Man(7)GlcNAc(2)-PP-Dol alpha-1,6-mannosyltransferase activity"/>
    <property type="evidence" value="ECO:0007669"/>
    <property type="project" value="UniProtKB-EC"/>
</dbReference>
<name>A0A0C3LUH6_9AGAM</name>
<dbReference type="PANTHER" id="PTHR22760:SF1">
    <property type="entry name" value="DOL-P-MAN:MAN(7)GLCNAC(2)-PP-DOL ALPHA-1,6-MANNOSYLTRANSFERASE"/>
    <property type="match status" value="1"/>
</dbReference>
<evidence type="ECO:0000256" key="11">
    <source>
        <dbReference type="ARBA" id="ARBA00048899"/>
    </source>
</evidence>
<feature type="transmembrane region" description="Helical" evidence="12">
    <location>
        <begin position="92"/>
        <end position="111"/>
    </location>
</feature>
<feature type="signal peptide" evidence="13">
    <location>
        <begin position="1"/>
        <end position="22"/>
    </location>
</feature>
<accession>A0A0C3LUH6</accession>
<reference evidence="15" key="2">
    <citation type="submission" date="2015-01" db="EMBL/GenBank/DDBJ databases">
        <title>Evolutionary Origins and Diversification of the Mycorrhizal Mutualists.</title>
        <authorList>
            <consortium name="DOE Joint Genome Institute"/>
            <consortium name="Mycorrhizal Genomics Consortium"/>
            <person name="Kohler A."/>
            <person name="Kuo A."/>
            <person name="Nagy L.G."/>
            <person name="Floudas D."/>
            <person name="Copeland A."/>
            <person name="Barry K.W."/>
            <person name="Cichocki N."/>
            <person name="Veneault-Fourrey C."/>
            <person name="LaButti K."/>
            <person name="Lindquist E.A."/>
            <person name="Lipzen A."/>
            <person name="Lundell T."/>
            <person name="Morin E."/>
            <person name="Murat C."/>
            <person name="Riley R."/>
            <person name="Ohm R."/>
            <person name="Sun H."/>
            <person name="Tunlid A."/>
            <person name="Henrissat B."/>
            <person name="Grigoriev I.V."/>
            <person name="Hibbett D.S."/>
            <person name="Martin F."/>
        </authorList>
    </citation>
    <scope>NUCLEOTIDE SEQUENCE [LARGE SCALE GENOMIC DNA]</scope>
    <source>
        <strain evidence="15">MUT 4182</strain>
    </source>
</reference>
<feature type="transmembrane region" description="Helical" evidence="12">
    <location>
        <begin position="321"/>
        <end position="342"/>
    </location>
</feature>
<dbReference type="HOGENOM" id="CLU_008917_4_1_1"/>
<feature type="transmembrane region" description="Helical" evidence="12">
    <location>
        <begin position="148"/>
        <end position="167"/>
    </location>
</feature>
<dbReference type="InterPro" id="IPR005599">
    <property type="entry name" value="GPI_mannosylTrfase"/>
</dbReference>
<comment type="pathway">
    <text evidence="2">Protein modification; protein glycosylation.</text>
</comment>
<keyword evidence="8 12" id="KW-1133">Transmembrane helix</keyword>
<dbReference type="UniPathway" id="UPA00378"/>
<evidence type="ECO:0000256" key="10">
    <source>
        <dbReference type="ARBA" id="ARBA00044721"/>
    </source>
</evidence>
<evidence type="ECO:0000256" key="2">
    <source>
        <dbReference type="ARBA" id="ARBA00004922"/>
    </source>
</evidence>
<comment type="catalytic activity">
    <reaction evidence="11">
        <text>an alpha-D-Man-(1-&gt;2)-alpha-D-Man-(1-&gt;2)-alpha-D-Man-(1-&gt;3)-[alpha-D-Man-(1-&gt;2)-alpha-D-Man-(1-&gt;3)-alpha-D-Man-(1-&gt;6)]-beta-D-Man-(1-&gt;4)-beta-D-GlcNAc-(1-&gt;4)-alpha-D-GlcNAc-diphospho-di-trans,poly-cis-dolichol + a di-trans,poly-cis-dolichyl beta-D-mannosyl phosphate = an alpha-D-Man-(1-&gt;2)-alpha-D-Man-(1-&gt;2)-alpha-D-Man-(1-&gt;3)-[alpha-D-Man-(1-&gt;2)-alpha-D-Man-(1-&gt;3)-[alpha-D-Man-(1-&gt;6)]-alpha-D-Man-(1-&gt;6)]-beta-D-Man-(1-&gt;4)-beta-D-GlcNAc-(1-&gt;4)-alpha-D-GlcNAc-diphospho-di-trans,poly-cis-dolichol + a di-trans,poly-cis-dolichyl phosphate + H(+)</text>
        <dbReference type="Rhea" id="RHEA:29535"/>
        <dbReference type="Rhea" id="RHEA-COMP:19498"/>
        <dbReference type="Rhea" id="RHEA-COMP:19501"/>
        <dbReference type="Rhea" id="RHEA-COMP:19518"/>
        <dbReference type="Rhea" id="RHEA-COMP:19519"/>
        <dbReference type="ChEBI" id="CHEBI:15378"/>
        <dbReference type="ChEBI" id="CHEBI:57683"/>
        <dbReference type="ChEBI" id="CHEBI:58211"/>
        <dbReference type="ChEBI" id="CHEBI:132517"/>
        <dbReference type="ChEBI" id="CHEBI:132519"/>
        <dbReference type="EC" id="2.4.1.260"/>
    </reaction>
    <physiologicalReaction direction="left-to-right" evidence="11">
        <dbReference type="Rhea" id="RHEA:29536"/>
    </physiologicalReaction>
</comment>
<keyword evidence="15" id="KW-1185">Reference proteome</keyword>
<comment type="function">
    <text evidence="10">Mannosyltransferase that operates in the biosynthetic pathway of dolichol-linked oligosaccharides, the glycan precursors employed in protein asparagine (N)-glycosylation. The assembly of dolichol-linked oligosaccharides begins on the cytosolic side of the endoplasmic reticulum membrane and finishes in its lumen. The sequential addition of sugars to dolichol pyrophosphate produces dolichol-linked oligosaccharides containing fourteen sugars, including two GlcNAcs, nine mannoses and three glucoses. Once assembled, the oligosaccharide is transferred from the lipid to nascent proteins by oligosaccharyltransferases. In the lumen of the endoplasmic reticulum, adds the eighth mannose residue in an alpha-1,6 linkage onto Man(7)GlcNAc(2)-PP-dolichol to produce Man(8)GlcNAc(2)-PP-dolichol.</text>
</comment>
<evidence type="ECO:0000256" key="7">
    <source>
        <dbReference type="ARBA" id="ARBA00022824"/>
    </source>
</evidence>
<evidence type="ECO:0000256" key="13">
    <source>
        <dbReference type="SAM" id="SignalP"/>
    </source>
</evidence>
<reference evidence="14 15" key="1">
    <citation type="submission" date="2014-04" db="EMBL/GenBank/DDBJ databases">
        <authorList>
            <consortium name="DOE Joint Genome Institute"/>
            <person name="Kuo A."/>
            <person name="Girlanda M."/>
            <person name="Perotto S."/>
            <person name="Kohler A."/>
            <person name="Nagy L.G."/>
            <person name="Floudas D."/>
            <person name="Copeland A."/>
            <person name="Barry K.W."/>
            <person name="Cichocki N."/>
            <person name="Veneault-Fourrey C."/>
            <person name="LaButti K."/>
            <person name="Lindquist E.A."/>
            <person name="Lipzen A."/>
            <person name="Lundell T."/>
            <person name="Morin E."/>
            <person name="Murat C."/>
            <person name="Sun H."/>
            <person name="Tunlid A."/>
            <person name="Henrissat B."/>
            <person name="Grigoriev I.V."/>
            <person name="Hibbett D.S."/>
            <person name="Martin F."/>
            <person name="Nordberg H.P."/>
            <person name="Cantor M.N."/>
            <person name="Hua S.X."/>
        </authorList>
    </citation>
    <scope>NUCLEOTIDE SEQUENCE [LARGE SCALE GENOMIC DNA]</scope>
    <source>
        <strain evidence="14 15">MUT 4182</strain>
    </source>
</reference>